<name>A0A1B6EZX6_9HEMI</name>
<gene>
    <name evidence="2" type="ORF">g.2135</name>
</gene>
<feature type="non-terminal residue" evidence="2">
    <location>
        <position position="1"/>
    </location>
</feature>
<feature type="region of interest" description="Disordered" evidence="1">
    <location>
        <begin position="53"/>
        <end position="75"/>
    </location>
</feature>
<evidence type="ECO:0000313" key="2">
    <source>
        <dbReference type="EMBL" id="JAS43478.1"/>
    </source>
</evidence>
<proteinExistence type="predicted"/>
<sequence length="180" mass="20749">EHQYGTSQTYHKADIDQAAATSFWNNVHQFTTPPTERGKQTDSNKLTTYLTLTGRDSQTPSKKLNTSQHNHPPPITAKKLNTGETLDEFYDRNIHEVQNCKNSLEKNFAGYKNQKKHTTSVHCTKTDKPTEPVNKTNLNYSTDPFLEFTQQKERNKPNVHKTRIFVNSALKKPEPQLKMY</sequence>
<dbReference type="EMBL" id="GECZ01026291">
    <property type="protein sequence ID" value="JAS43478.1"/>
    <property type="molecule type" value="Transcribed_RNA"/>
</dbReference>
<feature type="compositionally biased region" description="Polar residues" evidence="1">
    <location>
        <begin position="53"/>
        <end position="70"/>
    </location>
</feature>
<protein>
    <submittedName>
        <fullName evidence="2">Uncharacterized protein</fullName>
    </submittedName>
</protein>
<organism evidence="2">
    <name type="scientific">Cuerna arida</name>
    <dbReference type="NCBI Taxonomy" id="1464854"/>
    <lineage>
        <taxon>Eukaryota</taxon>
        <taxon>Metazoa</taxon>
        <taxon>Ecdysozoa</taxon>
        <taxon>Arthropoda</taxon>
        <taxon>Hexapoda</taxon>
        <taxon>Insecta</taxon>
        <taxon>Pterygota</taxon>
        <taxon>Neoptera</taxon>
        <taxon>Paraneoptera</taxon>
        <taxon>Hemiptera</taxon>
        <taxon>Auchenorrhyncha</taxon>
        <taxon>Membracoidea</taxon>
        <taxon>Cicadellidae</taxon>
        <taxon>Cicadellinae</taxon>
        <taxon>Proconiini</taxon>
        <taxon>Cuerna</taxon>
    </lineage>
</organism>
<dbReference type="AlphaFoldDB" id="A0A1B6EZX6"/>
<reference evidence="2" key="1">
    <citation type="submission" date="2015-11" db="EMBL/GenBank/DDBJ databases">
        <title>De novo transcriptome assembly of four potential Pierce s Disease insect vectors from Arizona vineyards.</title>
        <authorList>
            <person name="Tassone E.E."/>
        </authorList>
    </citation>
    <scope>NUCLEOTIDE SEQUENCE</scope>
</reference>
<evidence type="ECO:0000256" key="1">
    <source>
        <dbReference type="SAM" id="MobiDB-lite"/>
    </source>
</evidence>
<accession>A0A1B6EZX6</accession>